<gene>
    <name evidence="2" type="ORF">ACFQ0P_04165</name>
</gene>
<organism evidence="2 3">
    <name type="scientific">Microbacterium insulae</name>
    <dbReference type="NCBI Taxonomy" id="483014"/>
    <lineage>
        <taxon>Bacteria</taxon>
        <taxon>Bacillati</taxon>
        <taxon>Actinomycetota</taxon>
        <taxon>Actinomycetes</taxon>
        <taxon>Micrococcales</taxon>
        <taxon>Microbacteriaceae</taxon>
        <taxon>Microbacterium</taxon>
    </lineage>
</organism>
<dbReference type="RefSeq" id="WP_204980676.1">
    <property type="nucleotide sequence ID" value="NZ_JBHTII010000001.1"/>
</dbReference>
<evidence type="ECO:0000256" key="1">
    <source>
        <dbReference type="SAM" id="SignalP"/>
    </source>
</evidence>
<evidence type="ECO:0000313" key="2">
    <source>
        <dbReference type="EMBL" id="MFD0789583.1"/>
    </source>
</evidence>
<dbReference type="PROSITE" id="PS51257">
    <property type="entry name" value="PROKAR_LIPOPROTEIN"/>
    <property type="match status" value="1"/>
</dbReference>
<dbReference type="SUPFAM" id="SSF53850">
    <property type="entry name" value="Periplasmic binding protein-like II"/>
    <property type="match status" value="1"/>
</dbReference>
<dbReference type="InterPro" id="IPR050490">
    <property type="entry name" value="Bact_solute-bd_prot1"/>
</dbReference>
<evidence type="ECO:0000313" key="3">
    <source>
        <dbReference type="Proteomes" id="UP001597055"/>
    </source>
</evidence>
<dbReference type="Proteomes" id="UP001597055">
    <property type="component" value="Unassembled WGS sequence"/>
</dbReference>
<keyword evidence="3" id="KW-1185">Reference proteome</keyword>
<dbReference type="Gene3D" id="3.40.190.10">
    <property type="entry name" value="Periplasmic binding protein-like II"/>
    <property type="match status" value="2"/>
</dbReference>
<dbReference type="PANTHER" id="PTHR43649:SF30">
    <property type="entry name" value="ABC TRANSPORTER SUBSTRATE-BINDING PROTEIN"/>
    <property type="match status" value="1"/>
</dbReference>
<proteinExistence type="predicted"/>
<dbReference type="Pfam" id="PF01547">
    <property type="entry name" value="SBP_bac_1"/>
    <property type="match status" value="1"/>
</dbReference>
<comment type="caution">
    <text evidence="2">The sequence shown here is derived from an EMBL/GenBank/DDBJ whole genome shotgun (WGS) entry which is preliminary data.</text>
</comment>
<protein>
    <submittedName>
        <fullName evidence="2">ABC transporter substrate-binding protein</fullName>
    </submittedName>
</protein>
<accession>A0ABW3AFY3</accession>
<dbReference type="InterPro" id="IPR006059">
    <property type="entry name" value="SBP"/>
</dbReference>
<feature type="chain" id="PRO_5047344001" evidence="1">
    <location>
        <begin position="26"/>
        <end position="427"/>
    </location>
</feature>
<name>A0ABW3AFY3_9MICO</name>
<keyword evidence="1" id="KW-0732">Signal</keyword>
<dbReference type="PANTHER" id="PTHR43649">
    <property type="entry name" value="ARABINOSE-BINDING PROTEIN-RELATED"/>
    <property type="match status" value="1"/>
</dbReference>
<dbReference type="EMBL" id="JBHTII010000001">
    <property type="protein sequence ID" value="MFD0789583.1"/>
    <property type="molecule type" value="Genomic_DNA"/>
</dbReference>
<reference evidence="3" key="1">
    <citation type="journal article" date="2019" name="Int. J. Syst. Evol. Microbiol.">
        <title>The Global Catalogue of Microorganisms (GCM) 10K type strain sequencing project: providing services to taxonomists for standard genome sequencing and annotation.</title>
        <authorList>
            <consortium name="The Broad Institute Genomics Platform"/>
            <consortium name="The Broad Institute Genome Sequencing Center for Infectious Disease"/>
            <person name="Wu L."/>
            <person name="Ma J."/>
        </authorList>
    </citation>
    <scope>NUCLEOTIDE SEQUENCE [LARGE SCALE GENOMIC DNA]</scope>
    <source>
        <strain evidence="3">CCUG 54523</strain>
    </source>
</reference>
<sequence length="427" mass="44519">MSLKTPLLRTATAVLTIGALGIAVAGCSTSNAGNGSGDEQTLTVATNGGTGMEAVIDEFEEDNPGVTVELLDSPDSYQQVTATQLTGGTAPDVIQVFPGTGNNVSVKIAGDKGYFSDLSDEAWVSELPEASVDLLSTSDGQVVAVPMTFSSIGAIYNVDTLDEVGLTPPTTWDEVLQFCADATAAGKVAYGLGLSDTWTTQLIPYALTATLVYAEDPDFAQQQVDGTATFADSGWEQAFDQYLEMEDAGCFNPSPNGTPYAQVQEAIADGSTIGTVSVAAETQGIQTVAGRDLNLTYEVFPATNNADETFLSATVGPSFAVNAKAKNQDLAKKFVAYLADSETQVTYADAYGDTAALPGDNVQDTAVAAVVSQFVGENKISTWPDQLWPSTTIQPAVFDGVQALFADQTTVDDVLARMDAAFAEGAE</sequence>
<feature type="signal peptide" evidence="1">
    <location>
        <begin position="1"/>
        <end position="25"/>
    </location>
</feature>